<sequence length="773" mass="85837">MDSEDSSKSDDNVVKIKREPEDDDIKDYAETTMNELLGWYGYGKVDSHDTKTLNLQRFASSGGDDSRGEGIKQTDDNLSSHSDGQGGGASQHTGSGSASTNDLLAAQHQQLVSALSMLPKKAQETANLPPGYVVCAWCQKVGIKLFTLKTPTGTKAFCSELCFTQCRRASFKKNKVCDWCKHIRHTVNYVDFQDGEQQLQFCSDKCLNQYRMNIFCRETQAHLQMHPHLDAGKVSGNPVTLVTPDLWLRDCKGHESVNGQKSEPVSSGEGEPDKTDLSPSTTSIKTPPTDKEALPCKLKERDKKHHHHHHHHHRTSLLKNRSKNMDTPNAQDDLRTVASSLQVSRSNPSSVSSTPQSVTSLPGHSVIGGHSPISPHVIANSPVHNNMPNHINSQVIMSPHSHVMPGANEIPRHPIFPPGMHPHQMGMFPYPSPDMIRFPPGINPHSLPPPHLIPPGMPFSSLPRHAPNHNMPGNFLPPPPTHIPPSVQSLMPPVTIMVPYPIFLPVPIPIPIPIPVPMKEEMYEKLRHNAEKRKKSEDNKNSAGDHSSHSESTKKGKQKDDTKMSENEGPPLLSGRRNSNPRRVDSVITRLVVSKLNNIDQKGIEIEVKKECDKDFLDDLVHEQSDKQSCVNSISVDSNSNFESWPLMDNSTNRDLNSKNMFLDGTRLNKNIYHLSSESEISCESITSSEGLTKLEAEANENEMISLRDDDVSLDSGDLEHSSDHSYSLKNAIQGSISLETVEPSEKRIIVRSPSEELPYAKRRCLRTRVKAK</sequence>
<name>A0A447G0X3_9BILA</name>
<feature type="compositionally biased region" description="Basic and acidic residues" evidence="1">
    <location>
        <begin position="288"/>
        <end position="301"/>
    </location>
</feature>
<dbReference type="InterPro" id="IPR026092">
    <property type="entry name" value="RAI2/SOBP"/>
</dbReference>
<evidence type="ECO:0000256" key="1">
    <source>
        <dbReference type="SAM" id="MobiDB-lite"/>
    </source>
</evidence>
<dbReference type="Pfam" id="PF15279">
    <property type="entry name" value="SOBP"/>
    <property type="match status" value="1"/>
</dbReference>
<feature type="compositionally biased region" description="Basic residues" evidence="1">
    <location>
        <begin position="302"/>
        <end position="322"/>
    </location>
</feature>
<feature type="region of interest" description="Disordered" evidence="1">
    <location>
        <begin position="530"/>
        <end position="581"/>
    </location>
</feature>
<evidence type="ECO:0000313" key="2">
    <source>
        <dbReference type="EMBL" id="VDH80598.1"/>
    </source>
</evidence>
<feature type="compositionally biased region" description="Basic and acidic residues" evidence="1">
    <location>
        <begin position="530"/>
        <end position="540"/>
    </location>
</feature>
<feature type="compositionally biased region" description="Basic and acidic residues" evidence="1">
    <location>
        <begin position="546"/>
        <end position="566"/>
    </location>
</feature>
<feature type="compositionally biased region" description="Basic and acidic residues" evidence="1">
    <location>
        <begin position="64"/>
        <end position="75"/>
    </location>
</feature>
<feature type="region of interest" description="Disordered" evidence="1">
    <location>
        <begin position="254"/>
        <end position="369"/>
    </location>
</feature>
<feature type="compositionally biased region" description="Basic and acidic residues" evidence="1">
    <location>
        <begin position="1"/>
        <end position="20"/>
    </location>
</feature>
<feature type="compositionally biased region" description="Polar residues" evidence="1">
    <location>
        <begin position="90"/>
        <end position="99"/>
    </location>
</feature>
<proteinExistence type="evidence at transcript level"/>
<dbReference type="PANTHER" id="PTHR23186">
    <property type="entry name" value="RETINOIC ACID-INDUCED PROTEIN 2"/>
    <property type="match status" value="1"/>
</dbReference>
<dbReference type="EMBL" id="LR129956">
    <property type="protein sequence ID" value="VDH80598.1"/>
    <property type="molecule type" value="mRNA"/>
</dbReference>
<dbReference type="AlphaFoldDB" id="A0A447G0X3"/>
<dbReference type="PANTHER" id="PTHR23186:SF4">
    <property type="entry name" value="GH22790P"/>
    <property type="match status" value="1"/>
</dbReference>
<feature type="region of interest" description="Disordered" evidence="1">
    <location>
        <begin position="58"/>
        <end position="99"/>
    </location>
</feature>
<feature type="region of interest" description="Disordered" evidence="1">
    <location>
        <begin position="1"/>
        <end position="27"/>
    </location>
</feature>
<dbReference type="GO" id="GO:0005634">
    <property type="term" value="C:nucleus"/>
    <property type="evidence" value="ECO:0007669"/>
    <property type="project" value="TreeGrafter"/>
</dbReference>
<accession>A0A447G0X3</accession>
<reference evidence="2" key="1">
    <citation type="submission" date="2018-11" db="EMBL/GenBank/DDBJ databases">
        <authorList>
            <person name="Eriksson J."/>
        </authorList>
    </citation>
    <scope>NUCLEOTIDE SEQUENCE</scope>
</reference>
<organism evidence="2">
    <name type="scientific">Euperipatoides kanangrensis</name>
    <dbReference type="NCBI Taxonomy" id="488523"/>
    <lineage>
        <taxon>Eukaryota</taxon>
        <taxon>Metazoa</taxon>
        <taxon>Ecdysozoa</taxon>
        <taxon>Onychophora</taxon>
        <taxon>Udeonychophora</taxon>
        <taxon>Euonychophora</taxon>
        <taxon>Peripatopsidae</taxon>
        <taxon>Euperipatoides</taxon>
    </lineage>
</organism>
<feature type="compositionally biased region" description="Low complexity" evidence="1">
    <location>
        <begin position="278"/>
        <end position="287"/>
    </location>
</feature>
<protein>
    <submittedName>
        <fullName evidence="2">Sine oculis binding protein</fullName>
    </submittedName>
</protein>
<feature type="compositionally biased region" description="Low complexity" evidence="1">
    <location>
        <begin position="339"/>
        <end position="362"/>
    </location>
</feature>
<dbReference type="GO" id="GO:0048513">
    <property type="term" value="P:animal organ development"/>
    <property type="evidence" value="ECO:0007669"/>
    <property type="project" value="TreeGrafter"/>
</dbReference>